<proteinExistence type="predicted"/>
<evidence type="ECO:0000313" key="2">
    <source>
        <dbReference type="Proteomes" id="UP000197277"/>
    </source>
</evidence>
<dbReference type="EMBL" id="NIRR01000050">
    <property type="protein sequence ID" value="OWP61650.1"/>
    <property type="molecule type" value="Genomic_DNA"/>
</dbReference>
<reference evidence="1 2" key="1">
    <citation type="submission" date="2017-06" db="EMBL/GenBank/DDBJ databases">
        <title>Hymenobacter amundsenii sp. nov. isolated from regoliths in Antarctica.</title>
        <authorList>
            <person name="Sedlacek I."/>
            <person name="Kralova S."/>
            <person name="Pantucek R."/>
            <person name="Svec P."/>
            <person name="Holochova P."/>
            <person name="Stankova E."/>
            <person name="Vrbovska V."/>
            <person name="Busse H.-J."/>
        </authorList>
    </citation>
    <scope>NUCLEOTIDE SEQUENCE [LARGE SCALE GENOMIC DNA]</scope>
    <source>
        <strain evidence="1 2">CCM 8682</strain>
    </source>
</reference>
<keyword evidence="2" id="KW-1185">Reference proteome</keyword>
<sequence length="152" mass="16961">MHISTLSNADGGSCTLTFEEPDGWLRATWRGHVDPVEAVRGAENYLAHAALRPCPYLLNDNSALRGPWFDSVDWLERVWLPHALRLGLRYIAHVVQADTYTDLLTLTFPQALRGQLELQIFSAVAEAEEWLRSRRHDACSGQAAETKGAFSG</sequence>
<evidence type="ECO:0000313" key="1">
    <source>
        <dbReference type="EMBL" id="OWP61650.1"/>
    </source>
</evidence>
<evidence type="ECO:0008006" key="3">
    <source>
        <dbReference type="Google" id="ProtNLM"/>
    </source>
</evidence>
<dbReference type="AlphaFoldDB" id="A0A246FGJ0"/>
<dbReference type="OrthoDB" id="882485at2"/>
<accession>A0A246FGJ0</accession>
<dbReference type="Proteomes" id="UP000197277">
    <property type="component" value="Unassembled WGS sequence"/>
</dbReference>
<protein>
    <recommendedName>
        <fullName evidence="3">STAS/SEC14 domain-containing protein</fullName>
    </recommendedName>
</protein>
<comment type="caution">
    <text evidence="1">The sequence shown here is derived from an EMBL/GenBank/DDBJ whole genome shotgun (WGS) entry which is preliminary data.</text>
</comment>
<dbReference type="RefSeq" id="WP_088465908.1">
    <property type="nucleotide sequence ID" value="NZ_NIRR01000050.1"/>
</dbReference>
<gene>
    <name evidence="1" type="ORF">CDA63_18330</name>
</gene>
<organism evidence="1 2">
    <name type="scientific">Hymenobacter amundsenii</name>
    <dbReference type="NCBI Taxonomy" id="2006685"/>
    <lineage>
        <taxon>Bacteria</taxon>
        <taxon>Pseudomonadati</taxon>
        <taxon>Bacteroidota</taxon>
        <taxon>Cytophagia</taxon>
        <taxon>Cytophagales</taxon>
        <taxon>Hymenobacteraceae</taxon>
        <taxon>Hymenobacter</taxon>
    </lineage>
</organism>
<name>A0A246FGJ0_9BACT</name>